<dbReference type="AlphaFoldDB" id="A0A841FZN8"/>
<dbReference type="EMBL" id="JACHGT010000014">
    <property type="protein sequence ID" value="MBB6037909.1"/>
    <property type="molecule type" value="Genomic_DNA"/>
</dbReference>
<accession>A0A841FZN8</accession>
<proteinExistence type="predicted"/>
<keyword evidence="2" id="KW-1185">Reference proteome</keyword>
<organism evidence="1 2">
    <name type="scientific">Phytomonospora endophytica</name>
    <dbReference type="NCBI Taxonomy" id="714109"/>
    <lineage>
        <taxon>Bacteria</taxon>
        <taxon>Bacillati</taxon>
        <taxon>Actinomycetota</taxon>
        <taxon>Actinomycetes</taxon>
        <taxon>Micromonosporales</taxon>
        <taxon>Micromonosporaceae</taxon>
        <taxon>Phytomonospora</taxon>
    </lineage>
</organism>
<sequence length="130" mass="14444">MAVQEVDWSTWRCDPPHPAWDELKTHIAPVFGGDVHIGGKLPALLTAAGLQDVHTAHHAFRWRRGDRYQTLLLHFTDLFAGRMLHSGDLSADRLHALTTGLADHLDRPGTTVQESLFVQAWGRRPGAEAP</sequence>
<evidence type="ECO:0000313" key="2">
    <source>
        <dbReference type="Proteomes" id="UP000548476"/>
    </source>
</evidence>
<comment type="caution">
    <text evidence="1">The sequence shown here is derived from an EMBL/GenBank/DDBJ whole genome shotgun (WGS) entry which is preliminary data.</text>
</comment>
<evidence type="ECO:0000313" key="1">
    <source>
        <dbReference type="EMBL" id="MBB6037909.1"/>
    </source>
</evidence>
<protein>
    <submittedName>
        <fullName evidence="1">Uncharacterized protein</fullName>
    </submittedName>
</protein>
<dbReference type="RefSeq" id="WP_184790717.1">
    <property type="nucleotide sequence ID" value="NZ_BONT01000066.1"/>
</dbReference>
<dbReference type="Proteomes" id="UP000548476">
    <property type="component" value="Unassembled WGS sequence"/>
</dbReference>
<gene>
    <name evidence="1" type="ORF">HNR73_005789</name>
</gene>
<reference evidence="1 2" key="1">
    <citation type="submission" date="2020-08" db="EMBL/GenBank/DDBJ databases">
        <title>Genomic Encyclopedia of Type Strains, Phase IV (KMG-IV): sequencing the most valuable type-strain genomes for metagenomic binning, comparative biology and taxonomic classification.</title>
        <authorList>
            <person name="Goeker M."/>
        </authorList>
    </citation>
    <scope>NUCLEOTIDE SEQUENCE [LARGE SCALE GENOMIC DNA]</scope>
    <source>
        <strain evidence="1 2">YIM 65646</strain>
    </source>
</reference>
<name>A0A841FZN8_9ACTN</name>